<dbReference type="Gene3D" id="3.40.47.10">
    <property type="match status" value="1"/>
</dbReference>
<dbReference type="InterPro" id="IPR016039">
    <property type="entry name" value="Thiolase-like"/>
</dbReference>
<dbReference type="SUPFAM" id="SSF48403">
    <property type="entry name" value="Ankyrin repeat"/>
    <property type="match status" value="1"/>
</dbReference>
<reference evidence="1" key="1">
    <citation type="journal article" date="2019" name="Sci. Rep.">
        <title>Draft genome of Tanacetum cinerariifolium, the natural source of mosquito coil.</title>
        <authorList>
            <person name="Yamashiro T."/>
            <person name="Shiraishi A."/>
            <person name="Satake H."/>
            <person name="Nakayama K."/>
        </authorList>
    </citation>
    <scope>NUCLEOTIDE SEQUENCE</scope>
</reference>
<dbReference type="Pfam" id="PF12796">
    <property type="entry name" value="Ank_2"/>
    <property type="match status" value="1"/>
</dbReference>
<dbReference type="GO" id="GO:0016746">
    <property type="term" value="F:acyltransferase activity"/>
    <property type="evidence" value="ECO:0007669"/>
    <property type="project" value="InterPro"/>
</dbReference>
<dbReference type="Gene3D" id="1.25.40.20">
    <property type="entry name" value="Ankyrin repeat-containing domain"/>
    <property type="match status" value="1"/>
</dbReference>
<name>A0A6L2P3C6_TANCI</name>
<gene>
    <name evidence="1" type="ORF">Tci_064938</name>
</gene>
<dbReference type="InterPro" id="IPR002110">
    <property type="entry name" value="Ankyrin_rpt"/>
</dbReference>
<organism evidence="1">
    <name type="scientific">Tanacetum cinerariifolium</name>
    <name type="common">Dalmatian daisy</name>
    <name type="synonym">Chrysanthemum cinerariifolium</name>
    <dbReference type="NCBI Taxonomy" id="118510"/>
    <lineage>
        <taxon>Eukaryota</taxon>
        <taxon>Viridiplantae</taxon>
        <taxon>Streptophyta</taxon>
        <taxon>Embryophyta</taxon>
        <taxon>Tracheophyta</taxon>
        <taxon>Spermatophyta</taxon>
        <taxon>Magnoliopsida</taxon>
        <taxon>eudicotyledons</taxon>
        <taxon>Gunneridae</taxon>
        <taxon>Pentapetalae</taxon>
        <taxon>asterids</taxon>
        <taxon>campanulids</taxon>
        <taxon>Asterales</taxon>
        <taxon>Asteraceae</taxon>
        <taxon>Asteroideae</taxon>
        <taxon>Anthemideae</taxon>
        <taxon>Anthemidinae</taxon>
        <taxon>Tanacetum</taxon>
    </lineage>
</organism>
<dbReference type="PANTHER" id="PTHR46224:SF6">
    <property type="entry name" value="ANKYRIN REPEAT FAMILY PROTEIN"/>
    <property type="match status" value="1"/>
</dbReference>
<protein>
    <submittedName>
        <fullName evidence="1">Uncharacterized protein</fullName>
    </submittedName>
</protein>
<dbReference type="EMBL" id="BKCJ010010746">
    <property type="protein sequence ID" value="GEU92960.1"/>
    <property type="molecule type" value="Genomic_DNA"/>
</dbReference>
<accession>A0A6L2P3C6</accession>
<evidence type="ECO:0000313" key="1">
    <source>
        <dbReference type="EMBL" id="GEU92960.1"/>
    </source>
</evidence>
<dbReference type="InterPro" id="IPR051616">
    <property type="entry name" value="Cul2-RING_E3_ligase_SR"/>
</dbReference>
<dbReference type="InterPro" id="IPR036770">
    <property type="entry name" value="Ankyrin_rpt-contain_sf"/>
</dbReference>
<proteinExistence type="predicted"/>
<sequence length="262" mass="29177">MATLQFADTHNMVVFLSKPTESDGFEQIVDFMNAHPLRYAFTVNPIIYISCIEQFWSTAMTKTINGEAQLHGKVDGKKIIIIESFVRRDLRLADEEGIDCLSSSTIFEQIALIGHIELLELLLSVCVDVDSPSNSGTPLVWAAGHSQQDVVKLLLEYKANGIETQMGQGLKFNEAANAFYKGVKLEPENIELESTRSGYSELNRTILEELFRSNVEIVDPKTRDETSVTIFVDDGIRLGTTLADLAKLKLVFKKNRLTTAGT</sequence>
<dbReference type="PANTHER" id="PTHR46224">
    <property type="entry name" value="ANKYRIN REPEAT FAMILY PROTEIN"/>
    <property type="match status" value="1"/>
</dbReference>
<dbReference type="AlphaFoldDB" id="A0A6L2P3C6"/>
<comment type="caution">
    <text evidence="1">The sequence shown here is derived from an EMBL/GenBank/DDBJ whole genome shotgun (WGS) entry which is preliminary data.</text>
</comment>